<dbReference type="SUPFAM" id="SSF55486">
    <property type="entry name" value="Metalloproteases ('zincins'), catalytic domain"/>
    <property type="match status" value="1"/>
</dbReference>
<feature type="domain" description="Peptidase M3A/M3B catalytic" evidence="7">
    <location>
        <begin position="88"/>
        <end position="466"/>
    </location>
</feature>
<evidence type="ECO:0000256" key="1">
    <source>
        <dbReference type="ARBA" id="ARBA00001947"/>
    </source>
</evidence>
<dbReference type="GO" id="GO:0006518">
    <property type="term" value="P:peptide metabolic process"/>
    <property type="evidence" value="ECO:0007669"/>
    <property type="project" value="TreeGrafter"/>
</dbReference>
<keyword evidence="3" id="KW-0479">Metal-binding</keyword>
<dbReference type="PANTHER" id="PTHR11804:SF84">
    <property type="entry name" value="SACCHAROLYSIN"/>
    <property type="match status" value="1"/>
</dbReference>
<dbReference type="InterPro" id="IPR042088">
    <property type="entry name" value="OligoPept_F_C"/>
</dbReference>
<protein>
    <submittedName>
        <fullName evidence="9">Oligoendopeptidase F, plasmid</fullName>
        <ecNumber evidence="9">3.4.24.-</ecNumber>
    </submittedName>
</protein>
<evidence type="ECO:0000256" key="4">
    <source>
        <dbReference type="ARBA" id="ARBA00022801"/>
    </source>
</evidence>
<comment type="cofactor">
    <cofactor evidence="1">
        <name>Zn(2+)</name>
        <dbReference type="ChEBI" id="CHEBI:29105"/>
    </cofactor>
</comment>
<dbReference type="EC" id="3.4.24.-" evidence="9"/>
<keyword evidence="6" id="KW-0482">Metalloprotease</keyword>
<dbReference type="GO" id="GO:0004222">
    <property type="term" value="F:metalloendopeptidase activity"/>
    <property type="evidence" value="ECO:0007669"/>
    <property type="project" value="InterPro"/>
</dbReference>
<gene>
    <name evidence="9" type="primary">pepF1_21</name>
    <name evidence="9" type="ORF">SDC9_117230</name>
</gene>
<dbReference type="Pfam" id="PF08439">
    <property type="entry name" value="Peptidase_M3_N"/>
    <property type="match status" value="1"/>
</dbReference>
<keyword evidence="5" id="KW-0862">Zinc</keyword>
<dbReference type="InterPro" id="IPR004438">
    <property type="entry name" value="Peptidase_M3B"/>
</dbReference>
<dbReference type="NCBIfam" id="TIGR00181">
    <property type="entry name" value="pepF"/>
    <property type="match status" value="1"/>
</dbReference>
<name>A0A645BYF2_9ZZZZ</name>
<accession>A0A645BYF2</accession>
<dbReference type="CDD" id="cd09608">
    <property type="entry name" value="M3B_PepF"/>
    <property type="match status" value="1"/>
</dbReference>
<comment type="caution">
    <text evidence="9">The sequence shown here is derived from an EMBL/GenBank/DDBJ whole genome shotgun (WGS) entry which is preliminary data.</text>
</comment>
<dbReference type="InterPro" id="IPR001567">
    <property type="entry name" value="Pept_M3A_M3B_dom"/>
</dbReference>
<dbReference type="Gene3D" id="1.10.287.830">
    <property type="entry name" value="putative peptidase helix hairpin domain like"/>
    <property type="match status" value="1"/>
</dbReference>
<dbReference type="Gene3D" id="1.10.1370.20">
    <property type="entry name" value="Oligoendopeptidase f, C-terminal domain"/>
    <property type="match status" value="1"/>
</dbReference>
<evidence type="ECO:0000256" key="5">
    <source>
        <dbReference type="ARBA" id="ARBA00022833"/>
    </source>
</evidence>
<dbReference type="GO" id="GO:0046872">
    <property type="term" value="F:metal ion binding"/>
    <property type="evidence" value="ECO:0007669"/>
    <property type="project" value="UniProtKB-KW"/>
</dbReference>
<dbReference type="EMBL" id="VSSQ01023382">
    <property type="protein sequence ID" value="MPM70275.1"/>
    <property type="molecule type" value="Genomic_DNA"/>
</dbReference>
<evidence type="ECO:0000259" key="7">
    <source>
        <dbReference type="Pfam" id="PF01432"/>
    </source>
</evidence>
<evidence type="ECO:0000256" key="6">
    <source>
        <dbReference type="ARBA" id="ARBA00023049"/>
    </source>
</evidence>
<dbReference type="Gene3D" id="1.20.140.70">
    <property type="entry name" value="Oligopeptidase f, N-terminal domain"/>
    <property type="match status" value="1"/>
</dbReference>
<proteinExistence type="predicted"/>
<dbReference type="AlphaFoldDB" id="A0A645BYF2"/>
<keyword evidence="4 9" id="KW-0378">Hydrolase</keyword>
<sequence>MAVDDAAMGRLLESPELAFYRTSLEELLRSKPHTLSETEERLLGNLSEILAAPDDIYETLTDADMRFGTVRNETGRKVELTHGNYLGLLESPERKVRRKAFRTMFSGYAGIVNTCAATLDGTVRRHVKSARLRHYDSALHAALFDDELPESLYANLIAAVHEHIPALTAYLKLRKRVLKLDRLDMYDLFNPLLPAPRRRFSFDEARELVLKALAVMGGEYVATVKRAFDERWIDVMECRGKRSGAYSSGCYDSAPYLLLNYQGTLNDVFTLAHELGHSMHSYCSNHHQQYHYANYSIFVAEVASITNELLLHDYLMKHCDDHKLEAALLAHLANEIRATIFRQTMFAEFELEIHRAVEADRTLTAAVLNETYRKLNDVYYGGAIKADKLIQYEWARIPHFYYNFYVFKYATGMSAALKFSRGILSGDAAAIERYFGFLKAGDSKPVLEIMRDAGVDLADKQVVSDALSDFAAVVGKLEKALKKA</sequence>
<evidence type="ECO:0000256" key="2">
    <source>
        <dbReference type="ARBA" id="ARBA00022670"/>
    </source>
</evidence>
<evidence type="ECO:0000313" key="9">
    <source>
        <dbReference type="EMBL" id="MPM70275.1"/>
    </source>
</evidence>
<reference evidence="9" key="1">
    <citation type="submission" date="2019-08" db="EMBL/GenBank/DDBJ databases">
        <authorList>
            <person name="Kucharzyk K."/>
            <person name="Murdoch R.W."/>
            <person name="Higgins S."/>
            <person name="Loffler F."/>
        </authorList>
    </citation>
    <scope>NUCLEOTIDE SEQUENCE</scope>
</reference>
<dbReference type="PANTHER" id="PTHR11804">
    <property type="entry name" value="PROTEASE M3 THIMET OLIGOPEPTIDASE-RELATED"/>
    <property type="match status" value="1"/>
</dbReference>
<feature type="domain" description="Oligopeptidase F N-terminal" evidence="8">
    <location>
        <begin position="1"/>
        <end position="67"/>
    </location>
</feature>
<dbReference type="InterPro" id="IPR045090">
    <property type="entry name" value="Pept_M3A_M3B"/>
</dbReference>
<keyword evidence="2" id="KW-0645">Protease</keyword>
<dbReference type="Pfam" id="PF01432">
    <property type="entry name" value="Peptidase_M3"/>
    <property type="match status" value="1"/>
</dbReference>
<dbReference type="GO" id="GO:0006508">
    <property type="term" value="P:proteolysis"/>
    <property type="evidence" value="ECO:0007669"/>
    <property type="project" value="UniProtKB-KW"/>
</dbReference>
<evidence type="ECO:0000259" key="8">
    <source>
        <dbReference type="Pfam" id="PF08439"/>
    </source>
</evidence>
<organism evidence="9">
    <name type="scientific">bioreactor metagenome</name>
    <dbReference type="NCBI Taxonomy" id="1076179"/>
    <lineage>
        <taxon>unclassified sequences</taxon>
        <taxon>metagenomes</taxon>
        <taxon>ecological metagenomes</taxon>
    </lineage>
</organism>
<evidence type="ECO:0000256" key="3">
    <source>
        <dbReference type="ARBA" id="ARBA00022723"/>
    </source>
</evidence>
<dbReference type="InterPro" id="IPR013647">
    <property type="entry name" value="OligopepF_N_dom"/>
</dbReference>